<dbReference type="CDD" id="cd00037">
    <property type="entry name" value="CLECT"/>
    <property type="match status" value="1"/>
</dbReference>
<dbReference type="Gene3D" id="3.10.100.10">
    <property type="entry name" value="Mannose-Binding Protein A, subunit A"/>
    <property type="match status" value="1"/>
</dbReference>
<comment type="caution">
    <text evidence="3">The sequence shown here is derived from an EMBL/GenBank/DDBJ whole genome shotgun (WGS) entry which is preliminary data.</text>
</comment>
<dbReference type="InterPro" id="IPR001304">
    <property type="entry name" value="C-type_lectin-like"/>
</dbReference>
<proteinExistence type="predicted"/>
<feature type="chain" id="PRO_5041949205" description="C-type lectin domain-containing protein" evidence="1">
    <location>
        <begin position="21"/>
        <end position="263"/>
    </location>
</feature>
<dbReference type="InterPro" id="IPR035914">
    <property type="entry name" value="Sperma_CUB_dom_sf"/>
</dbReference>
<evidence type="ECO:0000313" key="3">
    <source>
        <dbReference type="EMBL" id="KAI9564097.1"/>
    </source>
</evidence>
<organism evidence="3 4">
    <name type="scientific">Daphnia sinensis</name>
    <dbReference type="NCBI Taxonomy" id="1820382"/>
    <lineage>
        <taxon>Eukaryota</taxon>
        <taxon>Metazoa</taxon>
        <taxon>Ecdysozoa</taxon>
        <taxon>Arthropoda</taxon>
        <taxon>Crustacea</taxon>
        <taxon>Branchiopoda</taxon>
        <taxon>Diplostraca</taxon>
        <taxon>Cladocera</taxon>
        <taxon>Anomopoda</taxon>
        <taxon>Daphniidae</taxon>
        <taxon>Daphnia</taxon>
        <taxon>Daphnia similis group</taxon>
    </lineage>
</organism>
<evidence type="ECO:0000259" key="2">
    <source>
        <dbReference type="PROSITE" id="PS50041"/>
    </source>
</evidence>
<feature type="signal peptide" evidence="1">
    <location>
        <begin position="1"/>
        <end position="20"/>
    </location>
</feature>
<feature type="domain" description="C-type lectin" evidence="2">
    <location>
        <begin position="141"/>
        <end position="260"/>
    </location>
</feature>
<name>A0AAD5L318_9CRUS</name>
<protein>
    <recommendedName>
        <fullName evidence="2">C-type lectin domain-containing protein</fullName>
    </recommendedName>
</protein>
<gene>
    <name evidence="3" type="ORF">GHT06_007835</name>
</gene>
<dbReference type="SUPFAM" id="SSF56436">
    <property type="entry name" value="C-type lectin-like"/>
    <property type="match status" value="1"/>
</dbReference>
<keyword evidence="1" id="KW-0732">Signal</keyword>
<dbReference type="Proteomes" id="UP000820818">
    <property type="component" value="Linkage Group LG1"/>
</dbReference>
<reference evidence="3 4" key="1">
    <citation type="submission" date="2022-05" db="EMBL/GenBank/DDBJ databases">
        <title>A multi-omics perspective on studying reproductive biology in Daphnia sinensis.</title>
        <authorList>
            <person name="Jia J."/>
        </authorList>
    </citation>
    <scope>NUCLEOTIDE SEQUENCE [LARGE SCALE GENOMIC DNA]</scope>
    <source>
        <strain evidence="3 4">WSL</strain>
    </source>
</reference>
<dbReference type="AlphaFoldDB" id="A0AAD5L318"/>
<dbReference type="SUPFAM" id="SSF49854">
    <property type="entry name" value="Spermadhesin, CUB domain"/>
    <property type="match status" value="1"/>
</dbReference>
<evidence type="ECO:0000313" key="4">
    <source>
        <dbReference type="Proteomes" id="UP000820818"/>
    </source>
</evidence>
<sequence length="263" mass="29560">MDQRFVFVFLFCSIIGHVASFRAGGCGGQMFVEKSAIIDAPTDADCIWKIETEPDRILALSAVNIGSFEQVQEYFTIHDGLGPASPIIYANEDETVVYTTQSSAEIRFKKMPTTQLQLKIQKAVICPADLGLETNCTRLVDDVSCHCASYTKRNQTDQKAFCEDNGMLLVSIETPEEDKAISDTWGLGSDFWTSCIKTFGRWVWEATNTNLYPGYVNWYPIAEPFCNDQYDKNYTCMLIGYNGLHWASYHCDGVWGAVCELHP</sequence>
<dbReference type="PROSITE" id="PS50041">
    <property type="entry name" value="C_TYPE_LECTIN_2"/>
    <property type="match status" value="1"/>
</dbReference>
<evidence type="ECO:0000256" key="1">
    <source>
        <dbReference type="SAM" id="SignalP"/>
    </source>
</evidence>
<keyword evidence="4" id="KW-1185">Reference proteome</keyword>
<dbReference type="EMBL" id="WJBH02000001">
    <property type="protein sequence ID" value="KAI9564097.1"/>
    <property type="molecule type" value="Genomic_DNA"/>
</dbReference>
<dbReference type="Pfam" id="PF00059">
    <property type="entry name" value="Lectin_C"/>
    <property type="match status" value="1"/>
</dbReference>
<accession>A0AAD5L318</accession>
<dbReference type="InterPro" id="IPR016187">
    <property type="entry name" value="CTDL_fold"/>
</dbReference>
<dbReference type="InterPro" id="IPR016186">
    <property type="entry name" value="C-type_lectin-like/link_sf"/>
</dbReference>